<protein>
    <submittedName>
        <fullName evidence="6">LysR family transcriptional regulator</fullName>
    </submittedName>
</protein>
<evidence type="ECO:0000259" key="5">
    <source>
        <dbReference type="PROSITE" id="PS50931"/>
    </source>
</evidence>
<dbReference type="Proteomes" id="UP000287823">
    <property type="component" value="Unassembled WGS sequence"/>
</dbReference>
<evidence type="ECO:0000313" key="7">
    <source>
        <dbReference type="Proteomes" id="UP000287823"/>
    </source>
</evidence>
<dbReference type="InterPro" id="IPR036388">
    <property type="entry name" value="WH-like_DNA-bd_sf"/>
</dbReference>
<dbReference type="GO" id="GO:0003700">
    <property type="term" value="F:DNA-binding transcription factor activity"/>
    <property type="evidence" value="ECO:0007669"/>
    <property type="project" value="InterPro"/>
</dbReference>
<dbReference type="SUPFAM" id="SSF53850">
    <property type="entry name" value="Periplasmic binding protein-like II"/>
    <property type="match status" value="1"/>
</dbReference>
<dbReference type="InterPro" id="IPR036390">
    <property type="entry name" value="WH_DNA-bd_sf"/>
</dbReference>
<dbReference type="AlphaFoldDB" id="A0A432WM77"/>
<dbReference type="RefSeq" id="WP_126797901.1">
    <property type="nucleotide sequence ID" value="NZ_PIPO01000001.1"/>
</dbReference>
<evidence type="ECO:0000313" key="6">
    <source>
        <dbReference type="EMBL" id="RUO34864.1"/>
    </source>
</evidence>
<dbReference type="FunFam" id="1.10.10.10:FF:000001">
    <property type="entry name" value="LysR family transcriptional regulator"/>
    <property type="match status" value="1"/>
</dbReference>
<keyword evidence="2" id="KW-0805">Transcription regulation</keyword>
<accession>A0A432WM77</accession>
<comment type="similarity">
    <text evidence="1">Belongs to the LysR transcriptional regulatory family.</text>
</comment>
<evidence type="ECO:0000256" key="4">
    <source>
        <dbReference type="ARBA" id="ARBA00023163"/>
    </source>
</evidence>
<name>A0A432WM77_9GAMM</name>
<dbReference type="PANTHER" id="PTHR30537">
    <property type="entry name" value="HTH-TYPE TRANSCRIPTIONAL REGULATOR"/>
    <property type="match status" value="1"/>
</dbReference>
<keyword evidence="3" id="KW-0238">DNA-binding</keyword>
<dbReference type="EMBL" id="PIPO01000001">
    <property type="protein sequence ID" value="RUO34864.1"/>
    <property type="molecule type" value="Genomic_DNA"/>
</dbReference>
<dbReference type="Pfam" id="PF00126">
    <property type="entry name" value="HTH_1"/>
    <property type="match status" value="1"/>
</dbReference>
<evidence type="ECO:0000256" key="1">
    <source>
        <dbReference type="ARBA" id="ARBA00009437"/>
    </source>
</evidence>
<dbReference type="Pfam" id="PF03466">
    <property type="entry name" value="LysR_substrate"/>
    <property type="match status" value="1"/>
</dbReference>
<dbReference type="PANTHER" id="PTHR30537:SF5">
    <property type="entry name" value="HTH-TYPE TRANSCRIPTIONAL ACTIVATOR TTDR-RELATED"/>
    <property type="match status" value="1"/>
</dbReference>
<sequence>MSFRSLPTAHKQDSDLDLKALRIFVAIAESGSFIAGGKARGLTRSAAGKAVARLEAHLGTRLFHRTTRSLSLTVDGQRFYERSIQILQDLAEAESSIRQDSPQPSGTLRMTVSEIYGRAVILPFLNKFLEQWPELDVEISFTDRIVDVTEEGFDLSIRIGEVAQDSLLIARVIEHAKGGMYAAPDYLENFGTPNTPEDLANHQRLIYGLNPRPGSWALTAPDGESILINGGRLFRFDSGEAIREAAILGMGIAFLPSSLLEADIDAGRLVKLLPSFQGPTTPIQVIYPSRKHLAAKIRQFIDGLVEYRNAPQPPA</sequence>
<dbReference type="Gene3D" id="1.10.10.10">
    <property type="entry name" value="Winged helix-like DNA-binding domain superfamily/Winged helix DNA-binding domain"/>
    <property type="match status" value="1"/>
</dbReference>
<reference evidence="6 7" key="1">
    <citation type="journal article" date="2011" name="Front. Microbiol.">
        <title>Genomic signatures of strain selection and enhancement in Bacillus atrophaeus var. globigii, a historical biowarfare simulant.</title>
        <authorList>
            <person name="Gibbons H.S."/>
            <person name="Broomall S.M."/>
            <person name="McNew L.A."/>
            <person name="Daligault H."/>
            <person name="Chapman C."/>
            <person name="Bruce D."/>
            <person name="Karavis M."/>
            <person name="Krepps M."/>
            <person name="McGregor P.A."/>
            <person name="Hong C."/>
            <person name="Park K.H."/>
            <person name="Akmal A."/>
            <person name="Feldman A."/>
            <person name="Lin J.S."/>
            <person name="Chang W.E."/>
            <person name="Higgs B.W."/>
            <person name="Demirev P."/>
            <person name="Lindquist J."/>
            <person name="Liem A."/>
            <person name="Fochler E."/>
            <person name="Read T.D."/>
            <person name="Tapia R."/>
            <person name="Johnson S."/>
            <person name="Bishop-Lilly K.A."/>
            <person name="Detter C."/>
            <person name="Han C."/>
            <person name="Sozhamannan S."/>
            <person name="Rosenzweig C.N."/>
            <person name="Skowronski E.W."/>
        </authorList>
    </citation>
    <scope>NUCLEOTIDE SEQUENCE [LARGE SCALE GENOMIC DNA]</scope>
    <source>
        <strain evidence="6 7">Y4G10-17</strain>
    </source>
</reference>
<gene>
    <name evidence="6" type="ORF">CWE14_02375</name>
</gene>
<dbReference type="GO" id="GO:0003677">
    <property type="term" value="F:DNA binding"/>
    <property type="evidence" value="ECO:0007669"/>
    <property type="project" value="UniProtKB-KW"/>
</dbReference>
<comment type="caution">
    <text evidence="6">The sequence shown here is derived from an EMBL/GenBank/DDBJ whole genome shotgun (WGS) entry which is preliminary data.</text>
</comment>
<dbReference type="PROSITE" id="PS50931">
    <property type="entry name" value="HTH_LYSR"/>
    <property type="match status" value="1"/>
</dbReference>
<dbReference type="InterPro" id="IPR000847">
    <property type="entry name" value="LysR_HTH_N"/>
</dbReference>
<proteinExistence type="inferred from homology"/>
<organism evidence="6 7">
    <name type="scientific">Aliidiomarina soli</name>
    <dbReference type="NCBI Taxonomy" id="1928574"/>
    <lineage>
        <taxon>Bacteria</taxon>
        <taxon>Pseudomonadati</taxon>
        <taxon>Pseudomonadota</taxon>
        <taxon>Gammaproteobacteria</taxon>
        <taxon>Alteromonadales</taxon>
        <taxon>Idiomarinaceae</taxon>
        <taxon>Aliidiomarina</taxon>
    </lineage>
</organism>
<dbReference type="InterPro" id="IPR058163">
    <property type="entry name" value="LysR-type_TF_proteobact-type"/>
</dbReference>
<dbReference type="SUPFAM" id="SSF46785">
    <property type="entry name" value="Winged helix' DNA-binding domain"/>
    <property type="match status" value="1"/>
</dbReference>
<dbReference type="CDD" id="cd08422">
    <property type="entry name" value="PBP2_CrgA_like"/>
    <property type="match status" value="1"/>
</dbReference>
<dbReference type="Gene3D" id="3.40.190.290">
    <property type="match status" value="1"/>
</dbReference>
<keyword evidence="7" id="KW-1185">Reference proteome</keyword>
<keyword evidence="4" id="KW-0804">Transcription</keyword>
<evidence type="ECO:0000256" key="3">
    <source>
        <dbReference type="ARBA" id="ARBA00023125"/>
    </source>
</evidence>
<dbReference type="InterPro" id="IPR005119">
    <property type="entry name" value="LysR_subst-bd"/>
</dbReference>
<feature type="domain" description="HTH lysR-type" evidence="5">
    <location>
        <begin position="16"/>
        <end position="73"/>
    </location>
</feature>
<evidence type="ECO:0000256" key="2">
    <source>
        <dbReference type="ARBA" id="ARBA00023015"/>
    </source>
</evidence>